<evidence type="ECO:0000313" key="9">
    <source>
        <dbReference type="Proteomes" id="UP000886700"/>
    </source>
</evidence>
<feature type="transmembrane region" description="Helical" evidence="7">
    <location>
        <begin position="32"/>
        <end position="55"/>
    </location>
</feature>
<feature type="coiled-coil region" evidence="6">
    <location>
        <begin position="176"/>
        <end position="203"/>
    </location>
</feature>
<keyword evidence="2 5" id="KW-0812">Transmembrane</keyword>
<dbReference type="RefSeq" id="XP_040596715.1">
    <property type="nucleotide sequence ID" value="XM_040740781.1"/>
</dbReference>
<comment type="subcellular location">
    <subcellularLocation>
        <location evidence="1">Membrane</location>
        <topology evidence="1">Multi-pass membrane protein</topology>
    </subcellularLocation>
</comment>
<evidence type="ECO:0000256" key="4">
    <source>
        <dbReference type="ARBA" id="ARBA00023136"/>
    </source>
</evidence>
<feature type="transmembrane region" description="Helical" evidence="7">
    <location>
        <begin position="128"/>
        <end position="148"/>
    </location>
</feature>
<gene>
    <name evidence="10" type="primary">LOC101825243</name>
</gene>
<dbReference type="PROSITE" id="PS51225">
    <property type="entry name" value="MARVEL"/>
    <property type="match status" value="1"/>
</dbReference>
<dbReference type="Proteomes" id="UP000886700">
    <property type="component" value="Unplaced"/>
</dbReference>
<keyword evidence="4 5" id="KW-0472">Membrane</keyword>
<organism evidence="9 10">
    <name type="scientific">Mesocricetus auratus</name>
    <name type="common">Golden hamster</name>
    <dbReference type="NCBI Taxonomy" id="10036"/>
    <lineage>
        <taxon>Eukaryota</taxon>
        <taxon>Metazoa</taxon>
        <taxon>Chordata</taxon>
        <taxon>Craniata</taxon>
        <taxon>Vertebrata</taxon>
        <taxon>Euteleostomi</taxon>
        <taxon>Mammalia</taxon>
        <taxon>Eutheria</taxon>
        <taxon>Euarchontoglires</taxon>
        <taxon>Glires</taxon>
        <taxon>Rodentia</taxon>
        <taxon>Myomorpha</taxon>
        <taxon>Muroidea</taxon>
        <taxon>Cricetidae</taxon>
        <taxon>Cricetinae</taxon>
        <taxon>Mesocricetus</taxon>
    </lineage>
</organism>
<name>A0ABM2X7L5_MESAU</name>
<dbReference type="InterPro" id="IPR008253">
    <property type="entry name" value="Marvel"/>
</dbReference>
<feature type="domain" description="MARVEL" evidence="8">
    <location>
        <begin position="32"/>
        <end position="154"/>
    </location>
</feature>
<proteinExistence type="predicted"/>
<keyword evidence="9" id="KW-1185">Reference proteome</keyword>
<evidence type="ECO:0000256" key="1">
    <source>
        <dbReference type="ARBA" id="ARBA00004141"/>
    </source>
</evidence>
<dbReference type="GeneID" id="101825243"/>
<evidence type="ECO:0000313" key="10">
    <source>
        <dbReference type="RefSeq" id="XP_040596715.1"/>
    </source>
</evidence>
<feature type="transmembrane region" description="Helical" evidence="7">
    <location>
        <begin position="61"/>
        <end position="85"/>
    </location>
</feature>
<accession>A0ABM2X7L5</accession>
<keyword evidence="3 7" id="KW-1133">Transmembrane helix</keyword>
<evidence type="ECO:0000256" key="6">
    <source>
        <dbReference type="SAM" id="Coils"/>
    </source>
</evidence>
<sequence length="204" mass="23422">MAAPPPGQFKDAGAKKGFRRYRWEFKDSNREFWVNGHAMIKLLTLACMIAGLQLFETVVTHPILILVLTMEVAIIAFFIFLYSFAINRYLPFIFWPITEIFNDLFAFVFLVGGIVFAAKARRVMPPPYLAAVVLMGVAAIFSIIDLCLQKKHLKGKKIRKGALGQTGLGVLMETVTKEEEMAIRRANEAIEREERERRKRERRR</sequence>
<evidence type="ECO:0000256" key="5">
    <source>
        <dbReference type="PROSITE-ProRule" id="PRU00581"/>
    </source>
</evidence>
<keyword evidence="6" id="KW-0175">Coiled coil</keyword>
<reference evidence="10" key="1">
    <citation type="submission" date="2025-08" db="UniProtKB">
        <authorList>
            <consortium name="RefSeq"/>
        </authorList>
    </citation>
    <scope>IDENTIFICATION</scope>
    <source>
        <tissue evidence="10">Liver</tissue>
    </source>
</reference>
<evidence type="ECO:0000256" key="7">
    <source>
        <dbReference type="SAM" id="Phobius"/>
    </source>
</evidence>
<dbReference type="Pfam" id="PF01284">
    <property type="entry name" value="MARVEL"/>
    <property type="match status" value="1"/>
</dbReference>
<evidence type="ECO:0000256" key="2">
    <source>
        <dbReference type="ARBA" id="ARBA00022692"/>
    </source>
</evidence>
<feature type="transmembrane region" description="Helical" evidence="7">
    <location>
        <begin position="92"/>
        <end position="116"/>
    </location>
</feature>
<evidence type="ECO:0000259" key="8">
    <source>
        <dbReference type="PROSITE" id="PS51225"/>
    </source>
</evidence>
<protein>
    <submittedName>
        <fullName evidence="10">CKLF-like MARVEL transmembrane domain-containing protein 2A</fullName>
    </submittedName>
</protein>
<evidence type="ECO:0000256" key="3">
    <source>
        <dbReference type="ARBA" id="ARBA00022989"/>
    </source>
</evidence>